<protein>
    <recommendedName>
        <fullName evidence="2">SIR2-like domain-containing protein</fullName>
    </recommendedName>
</protein>
<evidence type="ECO:0008006" key="2">
    <source>
        <dbReference type="Google" id="ProtNLM"/>
    </source>
</evidence>
<dbReference type="EMBL" id="JASVYU010000049">
    <property type="protein sequence ID" value="MDN0289060.1"/>
    <property type="molecule type" value="Genomic_DNA"/>
</dbReference>
<evidence type="ECO:0000313" key="1">
    <source>
        <dbReference type="EMBL" id="MDN0289060.1"/>
    </source>
</evidence>
<accession>A0AAP4KDH9</accession>
<gene>
    <name evidence="1" type="ORF">QSH54_21065</name>
</gene>
<organism evidence="1">
    <name type="scientific">Xanthomonas arboricola pv. pruni</name>
    <dbReference type="NCBI Taxonomy" id="69929"/>
    <lineage>
        <taxon>Bacteria</taxon>
        <taxon>Pseudomonadati</taxon>
        <taxon>Pseudomonadota</taxon>
        <taxon>Gammaproteobacteria</taxon>
        <taxon>Lysobacterales</taxon>
        <taxon>Lysobacteraceae</taxon>
        <taxon>Xanthomonas</taxon>
    </lineage>
</organism>
<reference evidence="1" key="1">
    <citation type="submission" date="2023-06" db="EMBL/GenBank/DDBJ databases">
        <title>Genome sequences of Xanthomonas arboricola from Serbia and Montenegro.</title>
        <authorList>
            <person name="Ilicic R."/>
            <person name="Jelusic A."/>
            <person name="Harrison J."/>
            <person name="Greer S."/>
            <person name="Grant M."/>
            <person name="Vicente J."/>
            <person name="Popovic Milovanovic T."/>
            <person name="Studholme D.J."/>
        </authorList>
    </citation>
    <scope>NUCLEOTIDE SEQUENCE</scope>
    <source>
        <strain evidence="1">Xp320</strain>
    </source>
</reference>
<name>A0AAP4KDH9_9XANT</name>
<dbReference type="RefSeq" id="WP_039513932.1">
    <property type="nucleotide sequence ID" value="NZ_CP044334.1"/>
</dbReference>
<proteinExistence type="predicted"/>
<dbReference type="AlphaFoldDB" id="A0AAP4KDH9"/>
<sequence>MREDKDVRKTLIFGNGLGMALDPTLFSLDEAIGRAWEGEGIFDPETRALVRCCLMDDGDTERPHGEGDLDALQLVVSSCDFLDRMSQGGAHWLSDHGQRFPAAVRKFLYQTALQFHRRDVLLPLEFAQPLAAFLHETHSHVATLNYDNLLYQRMIEAHVLSGYDGALVDGMLGRGFSPENLERKWGRTFGYYLHLHGSPLFVDQDDIVRKLQQGELGGDDDVVGSHIVLTHVKHKPTVIAASALLQSYWQHLESALEESNEVILFGYSGLDTHLNELLERRSPERIRVVEWDGSGEQAKREVFWKKALGKEAAVMRMESILAFADWG</sequence>
<comment type="caution">
    <text evidence="1">The sequence shown here is derived from an EMBL/GenBank/DDBJ whole genome shotgun (WGS) entry which is preliminary data.</text>
</comment>